<keyword evidence="2" id="KW-1185">Reference proteome</keyword>
<dbReference type="AlphaFoldDB" id="A0AAN7NLN1"/>
<reference evidence="1 2" key="1">
    <citation type="journal article" date="2023" name="J. Hered.">
        <title>Chromosome-level genome of the wood stork (Mycteria americana) provides insight into avian chromosome evolution.</title>
        <authorList>
            <person name="Flamio R. Jr."/>
            <person name="Ramstad K.M."/>
        </authorList>
    </citation>
    <scope>NUCLEOTIDE SEQUENCE [LARGE SCALE GENOMIC DNA]</scope>
    <source>
        <strain evidence="1">JAX WOST 10</strain>
    </source>
</reference>
<protein>
    <submittedName>
        <fullName evidence="1">Uncharacterized protein</fullName>
    </submittedName>
</protein>
<dbReference type="EMBL" id="JAUNZN010000001">
    <property type="protein sequence ID" value="KAK4829678.1"/>
    <property type="molecule type" value="Genomic_DNA"/>
</dbReference>
<dbReference type="Proteomes" id="UP001333110">
    <property type="component" value="Unassembled WGS sequence"/>
</dbReference>
<evidence type="ECO:0000313" key="2">
    <source>
        <dbReference type="Proteomes" id="UP001333110"/>
    </source>
</evidence>
<organism evidence="1 2">
    <name type="scientific">Mycteria americana</name>
    <name type="common">Wood stork</name>
    <dbReference type="NCBI Taxonomy" id="33587"/>
    <lineage>
        <taxon>Eukaryota</taxon>
        <taxon>Metazoa</taxon>
        <taxon>Chordata</taxon>
        <taxon>Craniata</taxon>
        <taxon>Vertebrata</taxon>
        <taxon>Euteleostomi</taxon>
        <taxon>Archelosauria</taxon>
        <taxon>Archosauria</taxon>
        <taxon>Dinosauria</taxon>
        <taxon>Saurischia</taxon>
        <taxon>Theropoda</taxon>
        <taxon>Coelurosauria</taxon>
        <taxon>Aves</taxon>
        <taxon>Neognathae</taxon>
        <taxon>Neoaves</taxon>
        <taxon>Aequornithes</taxon>
        <taxon>Ciconiiformes</taxon>
        <taxon>Ciconiidae</taxon>
        <taxon>Mycteria</taxon>
    </lineage>
</organism>
<evidence type="ECO:0000313" key="1">
    <source>
        <dbReference type="EMBL" id="KAK4829678.1"/>
    </source>
</evidence>
<gene>
    <name evidence="1" type="ORF">QYF61_005971</name>
</gene>
<name>A0AAN7NLN1_MYCAM</name>
<sequence length="340" mass="37957">MPVSPGTSHCTSAGLQHHQPWDDHITLSIHLHQHQSIGNSQELLKRALQTWGKAALPIPHACLEKRGLRGHLLVAFQCLKGASKKDGDRLFNRACSDRVGVTRAIFNQSRLLRAPANLTLDVSRDGAATISPGNLGQRLTTLSVKHFFLSARMTTHRQGTCIAYDPTLFRNVPLFNAESNCSSPPLLFVRAHSSEDWRAVVLGTCKLTIKREDLEPCSVRNCASPQGLSSRKEAQIPLLTWSSLKDSIQGQADIHVPSQVVPALLGNLYGAIPRSSVLLAFHYLKGAYKKDGDRLLSRACYDRTRGNSLKLKQGGFRLDLRKKFFMRRVVRHWHRCPERL</sequence>
<accession>A0AAN7NLN1</accession>
<proteinExistence type="predicted"/>
<comment type="caution">
    <text evidence="1">The sequence shown here is derived from an EMBL/GenBank/DDBJ whole genome shotgun (WGS) entry which is preliminary data.</text>
</comment>